<dbReference type="InterPro" id="IPR036625">
    <property type="entry name" value="E3-bd_dom_sf"/>
</dbReference>
<dbReference type="PROSITE" id="PS51826">
    <property type="entry name" value="PSBD"/>
    <property type="match status" value="1"/>
</dbReference>
<feature type="domain" description="Lipoyl-binding" evidence="11">
    <location>
        <begin position="100"/>
        <end position="173"/>
    </location>
</feature>
<dbReference type="Gene3D" id="3.30.559.10">
    <property type="entry name" value="Chloramphenicol acetyltransferase-like domain"/>
    <property type="match status" value="1"/>
</dbReference>
<keyword evidence="14" id="KW-1185">Reference proteome</keyword>
<dbReference type="STRING" id="1199245.A359_05650"/>
<sequence>MAIKINVPDIGPDEVEVIEVLVKVGDQIRAEQPLITVEGDKASMEVPSPQAGVVKELKVAVGDKVSSGKVIMIFEAEGDKSIPISAAATRQRQPHQSSRCQDVNLPDIGNDEMEITDIMVKVGDKINAEQSLLTVEGDKASMEVPAPFGGTIKEIRINVGDKIRTGSLIMVCEAESDPLPEGKTKTAENSSYVHATPLIRRLARAFCLNLENVKGTGRKGRILHEDLQPYIKDAVKQVEPSSSAEDVALLPDRLPCAVVDFSRFGAIEEVELSRIQKISGANLHRNWMMVPHVTQFDEADITDAAAFLKKQNSESEKKQNVKITLLVFIMKAIAKGLGEFPRFNSSLSADAKKLTLKQYINIGVAVDTPNGLVVPVIRDVNKQGILELSCHLSAISNKARAGKLTLSDMRGGCFTISNLGGISGTAFTPIVNSPEVAILGVSKSSLKPVWDGKEFMPRLMLPLSLSYDHRVIDGAAGARFMSFITYLMSDIRRLVI</sequence>
<evidence type="ECO:0000313" key="13">
    <source>
        <dbReference type="EMBL" id="AFP84957.1"/>
    </source>
</evidence>
<name>J3TFG3_9ENTR</name>
<accession>J3TFG3</accession>
<dbReference type="RefSeq" id="WP_014888255.1">
    <property type="nucleotide sequence ID" value="NC_018419.1"/>
</dbReference>
<comment type="subunit">
    <text evidence="3">Forms a 24-polypeptide structural core with octahedral symmetry.</text>
</comment>
<evidence type="ECO:0000256" key="3">
    <source>
        <dbReference type="ARBA" id="ARBA00011484"/>
    </source>
</evidence>
<feature type="domain" description="Peripheral subunit-binding (PSBD)" evidence="12">
    <location>
        <begin position="194"/>
        <end position="231"/>
    </location>
</feature>
<comment type="catalytic activity">
    <reaction evidence="9">
        <text>N(6)-[(R)-dihydrolipoyl]-L-lysyl-[protein] + acetyl-CoA = N(6)-[(R)-S(8)-acetyldihydrolipoyl]-L-lysyl-[protein] + CoA</text>
        <dbReference type="Rhea" id="RHEA:17017"/>
        <dbReference type="Rhea" id="RHEA-COMP:10475"/>
        <dbReference type="Rhea" id="RHEA-COMP:10478"/>
        <dbReference type="ChEBI" id="CHEBI:57287"/>
        <dbReference type="ChEBI" id="CHEBI:57288"/>
        <dbReference type="ChEBI" id="CHEBI:83100"/>
        <dbReference type="ChEBI" id="CHEBI:83111"/>
        <dbReference type="EC" id="2.3.1.12"/>
    </reaction>
</comment>
<comment type="function">
    <text evidence="8">The pyruvate dehydrogenase complex catalyzes the overall conversion of pyruvate to acetyl-CoA and CO(2). It contains multiple copies of three enzymatic components: pyruvate dehydrogenase (E1), dihydrolipoamide acetyltransferase (E2) and lipoamide dehydrogenase (E3).</text>
</comment>
<organism evidence="13 14">
    <name type="scientific">secondary endosymbiont of Ctenarytaina eucalypti</name>
    <dbReference type="NCBI Taxonomy" id="1199245"/>
    <lineage>
        <taxon>Bacteria</taxon>
        <taxon>Pseudomonadati</taxon>
        <taxon>Pseudomonadota</taxon>
        <taxon>Gammaproteobacteria</taxon>
        <taxon>Enterobacterales</taxon>
        <taxon>Enterobacteriaceae</taxon>
        <taxon>aphid secondary symbionts</taxon>
    </lineage>
</organism>
<dbReference type="GO" id="GO:0005737">
    <property type="term" value="C:cytoplasm"/>
    <property type="evidence" value="ECO:0007669"/>
    <property type="project" value="TreeGrafter"/>
</dbReference>
<protein>
    <recommendedName>
        <fullName evidence="10">Dihydrolipoamide acetyltransferase component of pyruvate dehydrogenase complex</fullName>
        <ecNumber evidence="10">2.3.1.-</ecNumber>
    </recommendedName>
</protein>
<dbReference type="InterPro" id="IPR003016">
    <property type="entry name" value="2-oxoA_DH_lipoyl-BS"/>
</dbReference>
<dbReference type="SUPFAM" id="SSF51230">
    <property type="entry name" value="Single hybrid motif"/>
    <property type="match status" value="2"/>
</dbReference>
<dbReference type="Pfam" id="PF00364">
    <property type="entry name" value="Biotin_lipoyl"/>
    <property type="match status" value="2"/>
</dbReference>
<gene>
    <name evidence="13" type="ORF">A359_05650</name>
</gene>
<evidence type="ECO:0000259" key="12">
    <source>
        <dbReference type="PROSITE" id="PS51826"/>
    </source>
</evidence>
<dbReference type="Gene3D" id="2.40.50.100">
    <property type="match status" value="2"/>
</dbReference>
<dbReference type="GO" id="GO:0004742">
    <property type="term" value="F:dihydrolipoyllysine-residue acetyltransferase activity"/>
    <property type="evidence" value="ECO:0007669"/>
    <property type="project" value="UniProtKB-EC"/>
</dbReference>
<keyword evidence="7 10" id="KW-0012">Acyltransferase</keyword>
<proteinExistence type="inferred from homology"/>
<comment type="similarity">
    <text evidence="2 10">Belongs to the 2-oxoacid dehydrogenase family.</text>
</comment>
<evidence type="ECO:0000256" key="1">
    <source>
        <dbReference type="ARBA" id="ARBA00001938"/>
    </source>
</evidence>
<dbReference type="HOGENOM" id="CLU_016733_10_0_6"/>
<keyword evidence="5" id="KW-0677">Repeat</keyword>
<evidence type="ECO:0000259" key="11">
    <source>
        <dbReference type="PROSITE" id="PS50968"/>
    </source>
</evidence>
<dbReference type="InterPro" id="IPR001078">
    <property type="entry name" value="2-oxoacid_DH_actylTfrase"/>
</dbReference>
<keyword evidence="6 10" id="KW-0450">Lipoyl</keyword>
<dbReference type="InterPro" id="IPR023213">
    <property type="entry name" value="CAT-like_dom_sf"/>
</dbReference>
<dbReference type="PANTHER" id="PTHR43178:SF2">
    <property type="entry name" value="DIHYDROLIPOYLLYSINE-RESIDUE ACETYLTRANSFERASE COMPONENT OF PYRUVATE DEHYDROGENASE COMPLEX"/>
    <property type="match status" value="1"/>
</dbReference>
<reference evidence="13 14" key="1">
    <citation type="journal article" date="2012" name="Mol. Biol. Evol.">
        <title>Genome reduction and co-evolution between the primary and secondary bacterial symbionts of psyllids.</title>
        <authorList>
            <person name="Sloan D.B."/>
            <person name="Moran N.A."/>
        </authorList>
    </citation>
    <scope>NUCLEOTIDE SEQUENCE [LARGE SCALE GENOMIC DNA]</scope>
    <source>
        <strain evidence="13">Ceuc_S</strain>
    </source>
</reference>
<dbReference type="Pfam" id="PF02817">
    <property type="entry name" value="E3_binding"/>
    <property type="match status" value="1"/>
</dbReference>
<dbReference type="SUPFAM" id="SSF47005">
    <property type="entry name" value="Peripheral subunit-binding domain of 2-oxo acid dehydrogenase complex"/>
    <property type="match status" value="1"/>
</dbReference>
<feature type="domain" description="Lipoyl-binding" evidence="11">
    <location>
        <begin position="2"/>
        <end position="75"/>
    </location>
</feature>
<dbReference type="CDD" id="cd06849">
    <property type="entry name" value="lipoyl_domain"/>
    <property type="match status" value="2"/>
</dbReference>
<evidence type="ECO:0000256" key="5">
    <source>
        <dbReference type="ARBA" id="ARBA00022737"/>
    </source>
</evidence>
<dbReference type="PANTHER" id="PTHR43178">
    <property type="entry name" value="DIHYDROLIPOAMIDE ACETYLTRANSFERASE COMPONENT OF PYRUVATE DEHYDROGENASE COMPLEX"/>
    <property type="match status" value="1"/>
</dbReference>
<dbReference type="OrthoDB" id="9805770at2"/>
<dbReference type="InterPro" id="IPR004167">
    <property type="entry name" value="PSBD"/>
</dbReference>
<dbReference type="InterPro" id="IPR000089">
    <property type="entry name" value="Biotin_lipoyl"/>
</dbReference>
<comment type="cofactor">
    <cofactor evidence="1 10">
        <name>(R)-lipoate</name>
        <dbReference type="ChEBI" id="CHEBI:83088"/>
    </cofactor>
</comment>
<dbReference type="PATRIC" id="fig|1199245.3.peg.679"/>
<keyword evidence="4 10" id="KW-0808">Transferase</keyword>
<dbReference type="FunFam" id="2.40.50.100:FF:000009">
    <property type="entry name" value="Acetyltransferase component of pyruvate dehydrogenase complex"/>
    <property type="match status" value="2"/>
</dbReference>
<evidence type="ECO:0000256" key="4">
    <source>
        <dbReference type="ARBA" id="ARBA00022679"/>
    </source>
</evidence>
<dbReference type="Proteomes" id="UP000003936">
    <property type="component" value="Chromosome"/>
</dbReference>
<dbReference type="FunFam" id="3.30.559.10:FF:000004">
    <property type="entry name" value="Acetyltransferase component of pyruvate dehydrogenase complex"/>
    <property type="match status" value="1"/>
</dbReference>
<dbReference type="EMBL" id="CP003546">
    <property type="protein sequence ID" value="AFP84957.1"/>
    <property type="molecule type" value="Genomic_DNA"/>
</dbReference>
<dbReference type="Pfam" id="PF00198">
    <property type="entry name" value="2-oxoacid_dh"/>
    <property type="match status" value="1"/>
</dbReference>
<dbReference type="KEGG" id="sect:A359_05650"/>
<dbReference type="GO" id="GO:0031405">
    <property type="term" value="F:lipoic acid binding"/>
    <property type="evidence" value="ECO:0007669"/>
    <property type="project" value="TreeGrafter"/>
</dbReference>
<dbReference type="GO" id="GO:0006086">
    <property type="term" value="P:pyruvate decarboxylation to acetyl-CoA"/>
    <property type="evidence" value="ECO:0007669"/>
    <property type="project" value="TreeGrafter"/>
</dbReference>
<keyword evidence="13" id="KW-0670">Pyruvate</keyword>
<evidence type="ECO:0000256" key="10">
    <source>
        <dbReference type="RuleBase" id="RU003423"/>
    </source>
</evidence>
<evidence type="ECO:0000313" key="14">
    <source>
        <dbReference type="Proteomes" id="UP000003936"/>
    </source>
</evidence>
<dbReference type="InterPro" id="IPR050743">
    <property type="entry name" value="2-oxoacid_DH_E2_comp"/>
</dbReference>
<evidence type="ECO:0000256" key="8">
    <source>
        <dbReference type="ARBA" id="ARBA00025211"/>
    </source>
</evidence>
<dbReference type="PROSITE" id="PS50968">
    <property type="entry name" value="BIOTINYL_LIPOYL"/>
    <property type="match status" value="2"/>
</dbReference>
<evidence type="ECO:0000256" key="9">
    <source>
        <dbReference type="ARBA" id="ARBA00048370"/>
    </source>
</evidence>
<evidence type="ECO:0000256" key="6">
    <source>
        <dbReference type="ARBA" id="ARBA00022823"/>
    </source>
</evidence>
<evidence type="ECO:0000256" key="7">
    <source>
        <dbReference type="ARBA" id="ARBA00023315"/>
    </source>
</evidence>
<dbReference type="InterPro" id="IPR011053">
    <property type="entry name" value="Single_hybrid_motif"/>
</dbReference>
<dbReference type="PROSITE" id="PS00189">
    <property type="entry name" value="LIPOYL"/>
    <property type="match status" value="2"/>
</dbReference>
<dbReference type="Gene3D" id="4.10.320.10">
    <property type="entry name" value="E3-binding domain"/>
    <property type="match status" value="1"/>
</dbReference>
<evidence type="ECO:0000256" key="2">
    <source>
        <dbReference type="ARBA" id="ARBA00007317"/>
    </source>
</evidence>
<dbReference type="AlphaFoldDB" id="J3TFG3"/>
<dbReference type="SUPFAM" id="SSF52777">
    <property type="entry name" value="CoA-dependent acyltransferases"/>
    <property type="match status" value="1"/>
</dbReference>
<dbReference type="EC" id="2.3.1.-" evidence="10"/>